<gene>
    <name evidence="1" type="ORF">IAB31_04115</name>
</gene>
<sequence length="711" mass="85050">MLNGLTMKKILERGTACQEDFKDRFRYALDFFSQYFPMGEIGTFLLERMGEQPIRFLRFKHDYFMQAMNDFNLTDLLFAMESRKWCRIQYRHGIRGGDAEILCCPLQIRISLQNGRESLMYYEPFTRNCTSLRLDFIDRIEYIEETDIYKFWKKEGVAESRLQSDIKRSCKLLEELWGVSVRAVPKGNVAGNASLKKITLHISYNSETEAYIKERILREKRIGRVREGENELTFEVKVSDPLELKPWLRSFYKRLLKAEGMKEEGFSVEEDAGRILKRLEEEEFRLPEPAEEEEKREGWGIPAAFKENIDKIAVKAAEHDRIFNEMYNGIVGLYAELLIRLFRKDRLTEVQIREEINKAVRRPGRKMESILDKKQRQSVFEFLISSEFLIPDKKRTGGRKGEEIEYIPRFKIKEGMSLFRTKIVEGERTFYKEIFPLLLMEQRWLLNMLSDSRIQFFLTKDEVRALYRLIQEESLEKTRKVEEKILEGECGQARTMLAEAKETMIQPLPFEKIKYFDRFAFSRENMEKEKKILIFLYGAVSKKRRIRIKYRTRRGELWHRDFEPVILEFSRRNHRFQAYMRFCENGKICILNLAQILRAEMLEESFGYWEAYESYLAFRKENAEQIEIQFTERKNTPDRILTEFSPWKKTCSYDRENGIYTMTLHYQRQDKKELVIRLLGYGEAIYIPDKSHPVCQEIRSRVETQMKLIKE</sequence>
<dbReference type="Proteomes" id="UP000886757">
    <property type="component" value="Unassembled WGS sequence"/>
</dbReference>
<dbReference type="EMBL" id="DVGK01000049">
    <property type="protein sequence ID" value="HIR13095.1"/>
    <property type="molecule type" value="Genomic_DNA"/>
</dbReference>
<dbReference type="AlphaFoldDB" id="A0A9D1D8B5"/>
<organism evidence="1 2">
    <name type="scientific">Candidatus Choladousia intestinavium</name>
    <dbReference type="NCBI Taxonomy" id="2840727"/>
    <lineage>
        <taxon>Bacteria</taxon>
        <taxon>Bacillati</taxon>
        <taxon>Bacillota</taxon>
        <taxon>Clostridia</taxon>
        <taxon>Lachnospirales</taxon>
        <taxon>Lachnospiraceae</taxon>
        <taxon>Lachnospiraceae incertae sedis</taxon>
        <taxon>Candidatus Choladousia</taxon>
    </lineage>
</organism>
<reference evidence="1" key="2">
    <citation type="journal article" date="2021" name="PeerJ">
        <title>Extensive microbial diversity within the chicken gut microbiome revealed by metagenomics and culture.</title>
        <authorList>
            <person name="Gilroy R."/>
            <person name="Ravi A."/>
            <person name="Getino M."/>
            <person name="Pursley I."/>
            <person name="Horton D.L."/>
            <person name="Alikhan N.F."/>
            <person name="Baker D."/>
            <person name="Gharbi K."/>
            <person name="Hall N."/>
            <person name="Watson M."/>
            <person name="Adriaenssens E.M."/>
            <person name="Foster-Nyarko E."/>
            <person name="Jarju S."/>
            <person name="Secka A."/>
            <person name="Antonio M."/>
            <person name="Oren A."/>
            <person name="Chaudhuri R.R."/>
            <person name="La Ragione R."/>
            <person name="Hildebrand F."/>
            <person name="Pallen M.J."/>
        </authorList>
    </citation>
    <scope>NUCLEOTIDE SEQUENCE</scope>
    <source>
        <strain evidence="1">ChiSjej4B22-8148</strain>
    </source>
</reference>
<name>A0A9D1D8B5_9FIRM</name>
<evidence type="ECO:0000313" key="2">
    <source>
        <dbReference type="Proteomes" id="UP000886757"/>
    </source>
</evidence>
<proteinExistence type="predicted"/>
<evidence type="ECO:0000313" key="1">
    <source>
        <dbReference type="EMBL" id="HIR13095.1"/>
    </source>
</evidence>
<comment type="caution">
    <text evidence="1">The sequence shown here is derived from an EMBL/GenBank/DDBJ whole genome shotgun (WGS) entry which is preliminary data.</text>
</comment>
<protein>
    <submittedName>
        <fullName evidence="1">WYL domain-containing protein</fullName>
    </submittedName>
</protein>
<reference evidence="1" key="1">
    <citation type="submission" date="2020-10" db="EMBL/GenBank/DDBJ databases">
        <authorList>
            <person name="Gilroy R."/>
        </authorList>
    </citation>
    <scope>NUCLEOTIDE SEQUENCE</scope>
    <source>
        <strain evidence="1">ChiSjej4B22-8148</strain>
    </source>
</reference>
<dbReference type="PROSITE" id="PS52050">
    <property type="entry name" value="WYL"/>
    <property type="match status" value="1"/>
</dbReference>
<accession>A0A9D1D8B5</accession>